<accession>A0A1I8MHM0</accession>
<dbReference type="AlphaFoldDB" id="A0A1I8MHM0"/>
<feature type="compositionally biased region" description="Polar residues" evidence="1">
    <location>
        <begin position="120"/>
        <end position="131"/>
    </location>
</feature>
<organism evidence="2">
    <name type="scientific">Musca domestica</name>
    <name type="common">House fly</name>
    <dbReference type="NCBI Taxonomy" id="7370"/>
    <lineage>
        <taxon>Eukaryota</taxon>
        <taxon>Metazoa</taxon>
        <taxon>Ecdysozoa</taxon>
        <taxon>Arthropoda</taxon>
        <taxon>Hexapoda</taxon>
        <taxon>Insecta</taxon>
        <taxon>Pterygota</taxon>
        <taxon>Neoptera</taxon>
        <taxon>Endopterygota</taxon>
        <taxon>Diptera</taxon>
        <taxon>Brachycera</taxon>
        <taxon>Muscomorpha</taxon>
        <taxon>Muscoidea</taxon>
        <taxon>Muscidae</taxon>
        <taxon>Musca</taxon>
    </lineage>
</organism>
<dbReference type="VEuPathDB" id="VectorBase:MDOA004983"/>
<reference evidence="2" key="1">
    <citation type="submission" date="2020-05" db="UniProtKB">
        <authorList>
            <consortium name="EnsemblMetazoa"/>
        </authorList>
    </citation>
    <scope>IDENTIFICATION</scope>
    <source>
        <strain evidence="2">Aabys</strain>
    </source>
</reference>
<feature type="compositionally biased region" description="Polar residues" evidence="1">
    <location>
        <begin position="152"/>
        <end position="161"/>
    </location>
</feature>
<dbReference type="EnsemblMetazoa" id="MDOA004983-RB">
    <property type="protein sequence ID" value="MDOA004983-PB"/>
    <property type="gene ID" value="MDOA004983"/>
</dbReference>
<feature type="region of interest" description="Disordered" evidence="1">
    <location>
        <begin position="351"/>
        <end position="385"/>
    </location>
</feature>
<feature type="compositionally biased region" description="Polar residues" evidence="1">
    <location>
        <begin position="267"/>
        <end position="279"/>
    </location>
</feature>
<evidence type="ECO:0000313" key="2">
    <source>
        <dbReference type="EnsemblMetazoa" id="MDOA004983-PB"/>
    </source>
</evidence>
<feature type="compositionally biased region" description="Basic and acidic residues" evidence="1">
    <location>
        <begin position="192"/>
        <end position="223"/>
    </location>
</feature>
<proteinExistence type="predicted"/>
<feature type="compositionally biased region" description="Basic and acidic residues" evidence="1">
    <location>
        <begin position="280"/>
        <end position="309"/>
    </location>
</feature>
<evidence type="ECO:0000256" key="1">
    <source>
        <dbReference type="SAM" id="MobiDB-lite"/>
    </source>
</evidence>
<sequence>MVVHCNDSTTTSSSTFCKKYLNQKCQRCSVLKKICKNILKNYCRKLCREKYSIFDGGNSINIRIHRSKKTKDSQEDSNTVPRSMVLNPCGNRGTDSERKKYSSDMANGIIKPSDRKKSETGSTQKGNSNSGEKPGAKNSKPTKASTKDKSNQTKLESNVPNGTVLDDGTNGRKKKRKSLQKENLEIINQSSKTEEPTKTFKEKEKSRGKDNKELLNDEDNSRENKKKNKKTNVNNDINLEEQNGGKENKRSSTFKKSKKNTDKDANDSSTKGKSPIENFTETKAKENKNRREISKQEDRLNKTTKDNSPRSRTSAKPLELNSKKSQNLPKKIRISNIIKDLRWKVRNGLDIRDHRGPKSSLKAISPKRKRISFEKKRTDKSSRFDEKPWDILRAAMEQREQ</sequence>
<feature type="compositionally biased region" description="Basic and acidic residues" evidence="1">
    <location>
        <begin position="371"/>
        <end position="385"/>
    </location>
</feature>
<protein>
    <submittedName>
        <fullName evidence="2">Uncharacterized protein</fullName>
    </submittedName>
</protein>
<feature type="region of interest" description="Disordered" evidence="1">
    <location>
        <begin position="65"/>
        <end position="327"/>
    </location>
</feature>
<name>A0A1I8MHM0_MUSDO</name>